<protein>
    <submittedName>
        <fullName evidence="5">Alanine racemase</fullName>
    </submittedName>
</protein>
<dbReference type="GO" id="GO:0030170">
    <property type="term" value="F:pyridoxal phosphate binding"/>
    <property type="evidence" value="ECO:0007669"/>
    <property type="project" value="TreeGrafter"/>
</dbReference>
<dbReference type="PANTHER" id="PTHR30511">
    <property type="entry name" value="ALANINE RACEMASE"/>
    <property type="match status" value="1"/>
</dbReference>
<dbReference type="InterPro" id="IPR009006">
    <property type="entry name" value="Ala_racemase/Decarboxylase_C"/>
</dbReference>
<dbReference type="AlphaFoldDB" id="A0A4P6EFZ1"/>
<gene>
    <name evidence="5" type="ORF">ET475_15895</name>
</gene>
<evidence type="ECO:0000256" key="3">
    <source>
        <dbReference type="ARBA" id="ARBA00023235"/>
    </source>
</evidence>
<dbReference type="GO" id="GO:0030632">
    <property type="term" value="P:D-alanine biosynthetic process"/>
    <property type="evidence" value="ECO:0007669"/>
    <property type="project" value="TreeGrafter"/>
</dbReference>
<keyword evidence="6" id="KW-1185">Reference proteome</keyword>
<name>A0A4P6EFZ1_9MICO</name>
<dbReference type="GO" id="GO:0008784">
    <property type="term" value="F:alanine racemase activity"/>
    <property type="evidence" value="ECO:0007669"/>
    <property type="project" value="TreeGrafter"/>
</dbReference>
<reference evidence="5 6" key="1">
    <citation type="submission" date="2019-01" db="EMBL/GenBank/DDBJ databases">
        <title>Genome sequencing of strain DFW100M-13.</title>
        <authorList>
            <person name="Heo J."/>
            <person name="Kim S.-J."/>
            <person name="Kim J.-S."/>
            <person name="Hong S.-B."/>
            <person name="Kwon S.-W."/>
        </authorList>
    </citation>
    <scope>NUCLEOTIDE SEQUENCE [LARGE SCALE GENOMIC DNA]</scope>
    <source>
        <strain evidence="5 6">DFW100M-13</strain>
    </source>
</reference>
<sequence length="208" mass="21035">MPDPQPVRALISVEALTRNARSAAGVADVRRDAFGHGLALCAPVLTASGLGLLGDGDSSEGEVVDPIQLWGLPGGSGVPVMSLHGSVLSTKILRAGEGVSYGYTFRAAVDTRVALVSGGYAQGIVREVGNRVQVGVAGTTAPIVGRVAMDACVIDIGDLEVACGDEVVFFGDPAAGEPGLAAWTEATGLTGAEIVSLAGARSRRRGVR</sequence>
<keyword evidence="2" id="KW-0663">Pyridoxal phosphate</keyword>
<dbReference type="GO" id="GO:0009252">
    <property type="term" value="P:peptidoglycan biosynthetic process"/>
    <property type="evidence" value="ECO:0007669"/>
    <property type="project" value="TreeGrafter"/>
</dbReference>
<dbReference type="SMART" id="SM01005">
    <property type="entry name" value="Ala_racemase_C"/>
    <property type="match status" value="1"/>
</dbReference>
<dbReference type="KEGG" id="mprt:ET475_15895"/>
<accession>A0A4P6EFZ1</accession>
<dbReference type="RefSeq" id="WP_129392499.1">
    <property type="nucleotide sequence ID" value="NZ_CP035494.1"/>
</dbReference>
<dbReference type="EMBL" id="CP035494">
    <property type="protein sequence ID" value="QAY61312.1"/>
    <property type="molecule type" value="Genomic_DNA"/>
</dbReference>
<dbReference type="GO" id="GO:0005829">
    <property type="term" value="C:cytosol"/>
    <property type="evidence" value="ECO:0007669"/>
    <property type="project" value="TreeGrafter"/>
</dbReference>
<dbReference type="Pfam" id="PF00842">
    <property type="entry name" value="Ala_racemase_C"/>
    <property type="match status" value="1"/>
</dbReference>
<evidence type="ECO:0000256" key="1">
    <source>
        <dbReference type="ARBA" id="ARBA00001933"/>
    </source>
</evidence>
<dbReference type="InterPro" id="IPR011079">
    <property type="entry name" value="Ala_racemase_C"/>
</dbReference>
<dbReference type="Gene3D" id="2.40.37.10">
    <property type="entry name" value="Lyase, Ornithine Decarboxylase, Chain A, domain 1"/>
    <property type="match status" value="1"/>
</dbReference>
<keyword evidence="3" id="KW-0413">Isomerase</keyword>
<organism evidence="5 6">
    <name type="scientific">Microbacterium protaetiae</name>
    <dbReference type="NCBI Taxonomy" id="2509458"/>
    <lineage>
        <taxon>Bacteria</taxon>
        <taxon>Bacillati</taxon>
        <taxon>Actinomycetota</taxon>
        <taxon>Actinomycetes</taxon>
        <taxon>Micrococcales</taxon>
        <taxon>Microbacteriaceae</taxon>
        <taxon>Microbacterium</taxon>
    </lineage>
</organism>
<dbReference type="Proteomes" id="UP000293995">
    <property type="component" value="Chromosome"/>
</dbReference>
<dbReference type="SUPFAM" id="SSF50621">
    <property type="entry name" value="Alanine racemase C-terminal domain-like"/>
    <property type="match status" value="1"/>
</dbReference>
<evidence type="ECO:0000256" key="2">
    <source>
        <dbReference type="ARBA" id="ARBA00022898"/>
    </source>
</evidence>
<evidence type="ECO:0000313" key="5">
    <source>
        <dbReference type="EMBL" id="QAY61312.1"/>
    </source>
</evidence>
<evidence type="ECO:0000259" key="4">
    <source>
        <dbReference type="SMART" id="SM01005"/>
    </source>
</evidence>
<comment type="cofactor">
    <cofactor evidence="1">
        <name>pyridoxal 5'-phosphate</name>
        <dbReference type="ChEBI" id="CHEBI:597326"/>
    </cofactor>
</comment>
<dbReference type="InterPro" id="IPR000821">
    <property type="entry name" value="Ala_racemase"/>
</dbReference>
<evidence type="ECO:0000313" key="6">
    <source>
        <dbReference type="Proteomes" id="UP000293995"/>
    </source>
</evidence>
<dbReference type="OrthoDB" id="9813814at2"/>
<proteinExistence type="predicted"/>
<dbReference type="PANTHER" id="PTHR30511:SF0">
    <property type="entry name" value="ALANINE RACEMASE, CATABOLIC-RELATED"/>
    <property type="match status" value="1"/>
</dbReference>
<feature type="domain" description="Alanine racemase C-terminal" evidence="4">
    <location>
        <begin position="80"/>
        <end position="207"/>
    </location>
</feature>